<dbReference type="RefSeq" id="WP_129237572.1">
    <property type="nucleotide sequence ID" value="NZ_CP035464.1"/>
</dbReference>
<evidence type="ECO:0000313" key="2">
    <source>
        <dbReference type="Proteomes" id="UP000293589"/>
    </source>
</evidence>
<evidence type="ECO:0000313" key="1">
    <source>
        <dbReference type="EMBL" id="QAY33095.1"/>
    </source>
</evidence>
<proteinExistence type="predicted"/>
<organism evidence="1 2">
    <name type="scientific">Bifidobacterium pullorum subsp. gallinarum</name>
    <dbReference type="NCBI Taxonomy" id="78344"/>
    <lineage>
        <taxon>Bacteria</taxon>
        <taxon>Bacillati</taxon>
        <taxon>Actinomycetota</taxon>
        <taxon>Actinomycetes</taxon>
        <taxon>Bifidobacteriales</taxon>
        <taxon>Bifidobacteriaceae</taxon>
        <taxon>Bifidobacterium</taxon>
    </lineage>
</organism>
<dbReference type="AlphaFoldDB" id="A0A4P6DUC3"/>
<protein>
    <submittedName>
        <fullName evidence="1">Uncharacterized protein</fullName>
    </submittedName>
</protein>
<accession>A0A4P6DUC3</accession>
<dbReference type="KEGG" id="bgx:ESN35_06530"/>
<gene>
    <name evidence="1" type="ORF">ESN35_06530</name>
</gene>
<reference evidence="1 2" key="1">
    <citation type="submission" date="2019-01" db="EMBL/GenBank/DDBJ databases">
        <title>Complete genome sequence of Bifidobacterium gallinarum CACC 514.</title>
        <authorList>
            <person name="Jung M."/>
        </authorList>
    </citation>
    <scope>NUCLEOTIDE SEQUENCE [LARGE SCALE GENOMIC DNA]</scope>
    <source>
        <strain evidence="1 2">CACC 514</strain>
    </source>
</reference>
<sequence>MGYLFDDWQPETRFLFDMHPEMLHGRIKTLMDTDYVIVINQTVSDTAHGVRYEPDGDPIKVICSVEGRQNQAGMFANSGQEDIPQDQGGLTEITPIQIIAREWPGDIHSQVWYDGDMYDTIGSPVERKHGTDRSKHWEIRAELRRRNIPEPEIPEGARTWGT</sequence>
<dbReference type="Proteomes" id="UP000293589">
    <property type="component" value="Chromosome"/>
</dbReference>
<name>A0A4P6DUC3_9BIFI</name>
<dbReference type="EMBL" id="CP035464">
    <property type="protein sequence ID" value="QAY33095.1"/>
    <property type="molecule type" value="Genomic_DNA"/>
</dbReference>